<dbReference type="EMBL" id="CVQH01005546">
    <property type="protein sequence ID" value="CRK14314.1"/>
    <property type="molecule type" value="Genomic_DNA"/>
</dbReference>
<evidence type="ECO:0000313" key="2">
    <source>
        <dbReference type="EMBL" id="CRK14314.1"/>
    </source>
</evidence>
<organism evidence="2 3">
    <name type="scientific">Verticillium longisporum</name>
    <name type="common">Verticillium dahliae var. longisporum</name>
    <dbReference type="NCBI Taxonomy" id="100787"/>
    <lineage>
        <taxon>Eukaryota</taxon>
        <taxon>Fungi</taxon>
        <taxon>Dikarya</taxon>
        <taxon>Ascomycota</taxon>
        <taxon>Pezizomycotina</taxon>
        <taxon>Sordariomycetes</taxon>
        <taxon>Hypocreomycetidae</taxon>
        <taxon>Glomerellales</taxon>
        <taxon>Plectosphaerellaceae</taxon>
        <taxon>Verticillium</taxon>
    </lineage>
</organism>
<name>A0A0G4KX18_VERLO</name>
<feature type="non-terminal residue" evidence="2">
    <location>
        <position position="1"/>
    </location>
</feature>
<dbReference type="Proteomes" id="UP000044602">
    <property type="component" value="Unassembled WGS sequence"/>
</dbReference>
<accession>A0A0G4KX18</accession>
<dbReference type="AlphaFoldDB" id="A0A0G4KX18"/>
<feature type="region of interest" description="Disordered" evidence="1">
    <location>
        <begin position="58"/>
        <end position="82"/>
    </location>
</feature>
<reference evidence="2 3" key="1">
    <citation type="submission" date="2015-05" db="EMBL/GenBank/DDBJ databases">
        <authorList>
            <person name="Wang D.B."/>
            <person name="Wang M."/>
        </authorList>
    </citation>
    <scope>NUCLEOTIDE SEQUENCE [LARGE SCALE GENOMIC DNA]</scope>
    <source>
        <strain evidence="2">VL1</strain>
    </source>
</reference>
<proteinExistence type="predicted"/>
<evidence type="ECO:0000256" key="1">
    <source>
        <dbReference type="SAM" id="MobiDB-lite"/>
    </source>
</evidence>
<gene>
    <name evidence="2" type="ORF">BN1708_017262</name>
</gene>
<keyword evidence="3" id="KW-1185">Reference proteome</keyword>
<protein>
    <submittedName>
        <fullName evidence="2">Uncharacterized protein</fullName>
    </submittedName>
</protein>
<sequence length="82" mass="8317">PLAAVLEEARHAIALGTRADAAVARARDTAKLWGTAVEDTETFNFTLKGNPRIAGTAPAGLGTTVDGRGGETEGDVIVDGKG</sequence>
<evidence type="ECO:0000313" key="3">
    <source>
        <dbReference type="Proteomes" id="UP000044602"/>
    </source>
</evidence>